<organism evidence="4">
    <name type="scientific">Nitzschia sp. PL1-4</name>
    <dbReference type="NCBI Taxonomy" id="2083272"/>
    <lineage>
        <taxon>Eukaryota</taxon>
        <taxon>Sar</taxon>
        <taxon>Stramenopiles</taxon>
        <taxon>Ochrophyta</taxon>
        <taxon>Bacillariophyta</taxon>
        <taxon>Bacillariophyceae</taxon>
        <taxon>Bacillariophycidae</taxon>
        <taxon>Bacillariales</taxon>
        <taxon>Bacillariaceae</taxon>
        <taxon>Nitzschia</taxon>
    </lineage>
</organism>
<accession>A0A2Z5ZAS1</accession>
<evidence type="ECO:0000256" key="3">
    <source>
        <dbReference type="ARBA" id="ARBA00023274"/>
    </source>
</evidence>
<gene>
    <name evidence="4" type="primary">rpl23</name>
</gene>
<reference evidence="4" key="1">
    <citation type="submission" date="2018-02" db="EMBL/GenBank/DDBJ databases">
        <title>Evolution and diversity of non-photosynthetic diatom plastid genomes.</title>
        <authorList>
            <person name="Kamikawa R."/>
            <person name="Ishii K."/>
        </authorList>
    </citation>
    <scope>NUCLEOTIDE SEQUENCE</scope>
    <source>
        <strain evidence="4">PL1-4</strain>
    </source>
</reference>
<evidence type="ECO:0000256" key="2">
    <source>
        <dbReference type="ARBA" id="ARBA00022980"/>
    </source>
</evidence>
<dbReference type="GO" id="GO:0005840">
    <property type="term" value="C:ribosome"/>
    <property type="evidence" value="ECO:0007669"/>
    <property type="project" value="UniProtKB-KW"/>
</dbReference>
<proteinExistence type="inferred from homology"/>
<comment type="similarity">
    <text evidence="1">Belongs to the universal ribosomal protein uL23 family.</text>
</comment>
<dbReference type="InterPro" id="IPR012678">
    <property type="entry name" value="Ribosomal_uL23/eL15/eS24_sf"/>
</dbReference>
<dbReference type="Gene3D" id="3.30.70.330">
    <property type="match status" value="1"/>
</dbReference>
<keyword evidence="3" id="KW-0687">Ribonucleoprotein</keyword>
<dbReference type="HAMAP" id="MF_01369_B">
    <property type="entry name" value="Ribosomal_uL23_B"/>
    <property type="match status" value="1"/>
</dbReference>
<dbReference type="AlphaFoldDB" id="A0A2Z5ZAS1"/>
<protein>
    <submittedName>
        <fullName evidence="4">Ribosomal protein L23</fullName>
    </submittedName>
</protein>
<dbReference type="GO" id="GO:1990904">
    <property type="term" value="C:ribonucleoprotein complex"/>
    <property type="evidence" value="ECO:0007669"/>
    <property type="project" value="UniProtKB-KW"/>
</dbReference>
<dbReference type="GO" id="GO:0006412">
    <property type="term" value="P:translation"/>
    <property type="evidence" value="ECO:0007669"/>
    <property type="project" value="InterPro"/>
</dbReference>
<dbReference type="EMBL" id="AP018506">
    <property type="protein sequence ID" value="BBC77581.1"/>
    <property type="molecule type" value="Genomic_DNA"/>
</dbReference>
<keyword evidence="2 4" id="KW-0689">Ribosomal protein</keyword>
<name>A0A2Z5ZAS1_9STRA</name>
<dbReference type="GO" id="GO:0003735">
    <property type="term" value="F:structural constituent of ribosome"/>
    <property type="evidence" value="ECO:0007669"/>
    <property type="project" value="InterPro"/>
</dbReference>
<dbReference type="SUPFAM" id="SSF54189">
    <property type="entry name" value="Ribosomal proteins S24e, L23 and L15e"/>
    <property type="match status" value="1"/>
</dbReference>
<evidence type="ECO:0000313" key="4">
    <source>
        <dbReference type="EMBL" id="BBC77581.1"/>
    </source>
</evidence>
<evidence type="ECO:0000256" key="1">
    <source>
        <dbReference type="ARBA" id="ARBA00006700"/>
    </source>
</evidence>
<dbReference type="InterPro" id="IPR012677">
    <property type="entry name" value="Nucleotide-bd_a/b_plait_sf"/>
</dbReference>
<dbReference type="Pfam" id="PF00276">
    <property type="entry name" value="Ribosomal_L23"/>
    <property type="match status" value="1"/>
</dbReference>
<dbReference type="InterPro" id="IPR013025">
    <property type="entry name" value="Ribosomal_uL23-like"/>
</dbReference>
<keyword evidence="4" id="KW-0934">Plastid</keyword>
<sequence length="102" mass="12023">MSIPTKLEKIKYPYITSKTRQYIFVNQKKGQKYCLLVNSSMNKKDIKINIESFFNIAITKINLIKIPYKKIGNGKNSGYKKNYKKVIIELKKAQSLKYFQHI</sequence>
<geneLocation type="plastid" evidence="4"/>